<reference evidence="4" key="1">
    <citation type="journal article" date="2019" name="Int. J. Syst. Evol. Microbiol.">
        <title>The Global Catalogue of Microorganisms (GCM) 10K type strain sequencing project: providing services to taxonomists for standard genome sequencing and annotation.</title>
        <authorList>
            <consortium name="The Broad Institute Genomics Platform"/>
            <consortium name="The Broad Institute Genome Sequencing Center for Infectious Disease"/>
            <person name="Wu L."/>
            <person name="Ma J."/>
        </authorList>
    </citation>
    <scope>NUCLEOTIDE SEQUENCE [LARGE SCALE GENOMIC DNA]</scope>
    <source>
        <strain evidence="4">JCM 16908</strain>
    </source>
</reference>
<gene>
    <name evidence="3" type="ORF">GCM10022226_06860</name>
</gene>
<dbReference type="PROSITE" id="PS50263">
    <property type="entry name" value="CN_HYDROLASE"/>
    <property type="match status" value="1"/>
</dbReference>
<dbReference type="SUPFAM" id="SSF56317">
    <property type="entry name" value="Carbon-nitrogen hydrolase"/>
    <property type="match status" value="1"/>
</dbReference>
<dbReference type="Gene3D" id="3.60.110.10">
    <property type="entry name" value="Carbon-nitrogen hydrolase"/>
    <property type="match status" value="1"/>
</dbReference>
<dbReference type="GO" id="GO:0016787">
    <property type="term" value="F:hydrolase activity"/>
    <property type="evidence" value="ECO:0007669"/>
    <property type="project" value="UniProtKB-KW"/>
</dbReference>
<dbReference type="PANTHER" id="PTHR43674:SF16">
    <property type="entry name" value="CARBON-NITROGEN FAMILY, PUTATIVE (AFU_ORTHOLOGUE AFUA_5G02350)-RELATED"/>
    <property type="match status" value="1"/>
</dbReference>
<evidence type="ECO:0000259" key="2">
    <source>
        <dbReference type="PROSITE" id="PS50263"/>
    </source>
</evidence>
<sequence>MRPLRVGLLQLHSNGLDVATNLRVGERYCREARRLGADIALFPEMWSVGYTFSGDRTAWSRLAVSRTDPFVSHFAALARELEMAIGLTYLERWPGAPRNSISLIDRRGDLVLTYAKVHTLDDDVEAACTPGDGFHVASLLTAVGEVKVGAMICYDREFPESARVLMLKGAELILTPNACLLDDIRVNQFQARAFENMVGVAMANYAGHGRSIAFSPVVYDQRQERLDPLLVEAGRGEGVFLADFDLDAMRAYRARAKWGNAFRKPAHYGALTSEAVSEPFVRPAARR</sequence>
<evidence type="ECO:0000313" key="3">
    <source>
        <dbReference type="EMBL" id="GAA3790470.1"/>
    </source>
</evidence>
<feature type="domain" description="CN hydrolase" evidence="2">
    <location>
        <begin position="4"/>
        <end position="246"/>
    </location>
</feature>
<keyword evidence="4" id="KW-1185">Reference proteome</keyword>
<dbReference type="RefSeq" id="WP_344934013.1">
    <property type="nucleotide sequence ID" value="NZ_BAAAZR010000001.1"/>
</dbReference>
<proteinExistence type="predicted"/>
<dbReference type="InterPro" id="IPR050345">
    <property type="entry name" value="Aliph_Amidase/BUP"/>
</dbReference>
<dbReference type="InterPro" id="IPR036526">
    <property type="entry name" value="C-N_Hydrolase_sf"/>
</dbReference>
<protein>
    <submittedName>
        <fullName evidence="3">Carbon-nitrogen hydrolase family protein</fullName>
    </submittedName>
</protein>
<keyword evidence="1 3" id="KW-0378">Hydrolase</keyword>
<evidence type="ECO:0000313" key="4">
    <source>
        <dbReference type="Proteomes" id="UP001500888"/>
    </source>
</evidence>
<dbReference type="CDD" id="cd07197">
    <property type="entry name" value="nitrilase"/>
    <property type="match status" value="1"/>
</dbReference>
<dbReference type="EMBL" id="BAAAZR010000001">
    <property type="protein sequence ID" value="GAA3790470.1"/>
    <property type="molecule type" value="Genomic_DNA"/>
</dbReference>
<organism evidence="3 4">
    <name type="scientific">Sphaerisporangium flaviroseum</name>
    <dbReference type="NCBI Taxonomy" id="509199"/>
    <lineage>
        <taxon>Bacteria</taxon>
        <taxon>Bacillati</taxon>
        <taxon>Actinomycetota</taxon>
        <taxon>Actinomycetes</taxon>
        <taxon>Streptosporangiales</taxon>
        <taxon>Streptosporangiaceae</taxon>
        <taxon>Sphaerisporangium</taxon>
    </lineage>
</organism>
<dbReference type="Pfam" id="PF00795">
    <property type="entry name" value="CN_hydrolase"/>
    <property type="match status" value="1"/>
</dbReference>
<dbReference type="InterPro" id="IPR003010">
    <property type="entry name" value="C-N_Hydrolase"/>
</dbReference>
<dbReference type="Proteomes" id="UP001500888">
    <property type="component" value="Unassembled WGS sequence"/>
</dbReference>
<dbReference type="PANTHER" id="PTHR43674">
    <property type="entry name" value="NITRILASE C965.09-RELATED"/>
    <property type="match status" value="1"/>
</dbReference>
<evidence type="ECO:0000256" key="1">
    <source>
        <dbReference type="ARBA" id="ARBA00022801"/>
    </source>
</evidence>
<comment type="caution">
    <text evidence="3">The sequence shown here is derived from an EMBL/GenBank/DDBJ whole genome shotgun (WGS) entry which is preliminary data.</text>
</comment>
<accession>A0ABP7HBS6</accession>
<name>A0ABP7HBS6_9ACTN</name>